<dbReference type="PANTHER" id="PTHR43004:SF8">
    <property type="entry name" value="FAD-BINDING DOMAIN-CONTAINING PROTEIN-RELATED"/>
    <property type="match status" value="1"/>
</dbReference>
<dbReference type="InterPro" id="IPR036188">
    <property type="entry name" value="FAD/NAD-bd_sf"/>
</dbReference>
<evidence type="ECO:0000313" key="5">
    <source>
        <dbReference type="Proteomes" id="UP000638848"/>
    </source>
</evidence>
<dbReference type="SUPFAM" id="SSF51905">
    <property type="entry name" value="FAD/NAD(P)-binding domain"/>
    <property type="match status" value="1"/>
</dbReference>
<keyword evidence="5" id="KW-1185">Reference proteome</keyword>
<protein>
    <submittedName>
        <fullName evidence="4">2,4-dichlorophenol 6-monooxygenase</fullName>
    </submittedName>
</protein>
<dbReference type="PANTHER" id="PTHR43004">
    <property type="entry name" value="TRK SYSTEM POTASSIUM UPTAKE PROTEIN"/>
    <property type="match status" value="1"/>
</dbReference>
<dbReference type="Gene3D" id="3.30.9.10">
    <property type="entry name" value="D-Amino Acid Oxidase, subunit A, domain 2"/>
    <property type="match status" value="1"/>
</dbReference>
<dbReference type="PRINTS" id="PR00420">
    <property type="entry name" value="RNGMNOXGNASE"/>
</dbReference>
<reference evidence="4" key="1">
    <citation type="journal article" date="2014" name="Int. J. Syst. Evol. Microbiol.">
        <title>Complete genome sequence of Corynebacterium casei LMG S-19264T (=DSM 44701T), isolated from a smear-ripened cheese.</title>
        <authorList>
            <consortium name="US DOE Joint Genome Institute (JGI-PGF)"/>
            <person name="Walter F."/>
            <person name="Albersmeier A."/>
            <person name="Kalinowski J."/>
            <person name="Ruckert C."/>
        </authorList>
    </citation>
    <scope>NUCLEOTIDE SEQUENCE</scope>
    <source>
        <strain evidence="4">CGMCC 1.12187</strain>
    </source>
</reference>
<dbReference type="InterPro" id="IPR002938">
    <property type="entry name" value="FAD-bd"/>
</dbReference>
<evidence type="ECO:0000313" key="4">
    <source>
        <dbReference type="EMBL" id="GGG61483.1"/>
    </source>
</evidence>
<dbReference type="AlphaFoldDB" id="A0A917GZ95"/>
<sequence>MSDTQRLVPSTTVEPGDITTDVLIVGSGPAGSSAALFLASYGIEHLVINKYASTADTPRAHITNQRTVEIMRDMGIEDQIEADATPHPMIGETVFCTSIAGEELGRVRAWGTSPARHADYEAASPSMNCDLPQTYFEPILVRNAMARGSKYRWSTEYLTLTQDQDGVHALVRDRLSGQTYTIHAQYLIGADGSRSKVAADLQLPMEGRMGRSGSMNIVCEMDLAPYCQNRESVLYWVLQPGAAVGGIGLGLVRMVRPWNKWLITWGYDIDQAPPELTKDSAAEIVRNLIGDPTLEIEVESFSLWTVNEMYATRNMADRVFCVGDAVHRHPPSNGLGSNTSIGDSYNLAWKLAHVLKGLAGPELLATYNDERVPVGEQIVTRANKSIDEFGAILEALGIDPRDDTATMQAQIATRKDATEEGEARREALRQALVLKNYEFNALGVELGQRYASAAVVGDGSPFPAPVRDAELYYQPTTHPGARLPHAWLGTADPTAPKVSTHDVCGHGRFTVLTGINGAAWAEAAREVAAATGVQVEAHVIGPGQHYEDLYGDWARQREHTDAGAILVRPDNHIAYRSMTMVEDPRQALEDALSTVLCRRSPALVFEA</sequence>
<dbReference type="GO" id="GO:0071949">
    <property type="term" value="F:FAD binding"/>
    <property type="evidence" value="ECO:0007669"/>
    <property type="project" value="InterPro"/>
</dbReference>
<comment type="caution">
    <text evidence="4">The sequence shown here is derived from an EMBL/GenBank/DDBJ whole genome shotgun (WGS) entry which is preliminary data.</text>
</comment>
<evidence type="ECO:0000259" key="3">
    <source>
        <dbReference type="Pfam" id="PF01494"/>
    </source>
</evidence>
<proteinExistence type="predicted"/>
<accession>A0A917GZ95</accession>
<dbReference type="GO" id="GO:0016709">
    <property type="term" value="F:oxidoreductase activity, acting on paired donors, with incorporation or reduction of molecular oxygen, NAD(P)H as one donor, and incorporation of one atom of oxygen"/>
    <property type="evidence" value="ECO:0007669"/>
    <property type="project" value="UniProtKB-ARBA"/>
</dbReference>
<evidence type="ECO:0000256" key="1">
    <source>
        <dbReference type="ARBA" id="ARBA00022630"/>
    </source>
</evidence>
<dbReference type="Pfam" id="PF21274">
    <property type="entry name" value="Rng_hyd_C"/>
    <property type="match status" value="1"/>
</dbReference>
<dbReference type="Gene3D" id="3.50.50.60">
    <property type="entry name" value="FAD/NAD(P)-binding domain"/>
    <property type="match status" value="1"/>
</dbReference>
<dbReference type="InterPro" id="IPR050641">
    <property type="entry name" value="RIFMO-like"/>
</dbReference>
<dbReference type="RefSeq" id="WP_188537814.1">
    <property type="nucleotide sequence ID" value="NZ_BMEQ01000014.1"/>
</dbReference>
<reference evidence="4" key="2">
    <citation type="submission" date="2020-09" db="EMBL/GenBank/DDBJ databases">
        <authorList>
            <person name="Sun Q."/>
            <person name="Zhou Y."/>
        </authorList>
    </citation>
    <scope>NUCLEOTIDE SEQUENCE</scope>
    <source>
        <strain evidence="4">CGMCC 1.12187</strain>
    </source>
</reference>
<evidence type="ECO:0000256" key="2">
    <source>
        <dbReference type="ARBA" id="ARBA00022827"/>
    </source>
</evidence>
<keyword evidence="2" id="KW-0274">FAD</keyword>
<gene>
    <name evidence="4" type="ORF">GCM10011374_25640</name>
</gene>
<dbReference type="EMBL" id="BMEQ01000014">
    <property type="protein sequence ID" value="GGG61483.1"/>
    <property type="molecule type" value="Genomic_DNA"/>
</dbReference>
<name>A0A917GZ95_9MICC</name>
<dbReference type="Proteomes" id="UP000638848">
    <property type="component" value="Unassembled WGS sequence"/>
</dbReference>
<dbReference type="Pfam" id="PF01494">
    <property type="entry name" value="FAD_binding_3"/>
    <property type="match status" value="1"/>
</dbReference>
<dbReference type="Gene3D" id="3.40.30.120">
    <property type="match status" value="1"/>
</dbReference>
<organism evidence="4 5">
    <name type="scientific">Kocuria dechangensis</name>
    <dbReference type="NCBI Taxonomy" id="1176249"/>
    <lineage>
        <taxon>Bacteria</taxon>
        <taxon>Bacillati</taxon>
        <taxon>Actinomycetota</taxon>
        <taxon>Actinomycetes</taxon>
        <taxon>Micrococcales</taxon>
        <taxon>Micrococcaceae</taxon>
        <taxon>Kocuria</taxon>
    </lineage>
</organism>
<feature type="domain" description="FAD-binding" evidence="3">
    <location>
        <begin position="20"/>
        <end position="382"/>
    </location>
</feature>
<keyword evidence="1" id="KW-0285">Flavoprotein</keyword>